<keyword evidence="5" id="KW-0285">Flavoprotein</keyword>
<evidence type="ECO:0000256" key="3">
    <source>
        <dbReference type="ARBA" id="ARBA00013149"/>
    </source>
</evidence>
<protein>
    <recommendedName>
        <fullName evidence="4">Deoxyribodipyrimidine photo-lyase</fullName>
        <ecNumber evidence="3">4.1.99.3</ecNumber>
    </recommendedName>
    <alternativeName>
        <fullName evidence="11">DNA photolyase</fullName>
    </alternativeName>
</protein>
<feature type="domain" description="Photolyase/cryptochrome alpha/beta" evidence="13">
    <location>
        <begin position="18"/>
        <end position="146"/>
    </location>
</feature>
<comment type="caution">
    <text evidence="14">The sequence shown here is derived from an EMBL/GenBank/DDBJ whole genome shotgun (WGS) entry which is preliminary data.</text>
</comment>
<dbReference type="Proteomes" id="UP000051096">
    <property type="component" value="Unassembled WGS sequence"/>
</dbReference>
<evidence type="ECO:0000313" key="15">
    <source>
        <dbReference type="Proteomes" id="UP000051096"/>
    </source>
</evidence>
<dbReference type="GO" id="GO:0003904">
    <property type="term" value="F:deoxyribodipyrimidine photo-lyase activity"/>
    <property type="evidence" value="ECO:0007669"/>
    <property type="project" value="UniProtKB-EC"/>
</dbReference>
<dbReference type="Gene3D" id="1.25.40.80">
    <property type="match status" value="1"/>
</dbReference>
<dbReference type="Pfam" id="PF00875">
    <property type="entry name" value="DNA_photolyase"/>
    <property type="match status" value="1"/>
</dbReference>
<dbReference type="Gene3D" id="3.40.50.620">
    <property type="entry name" value="HUPs"/>
    <property type="match status" value="1"/>
</dbReference>
<evidence type="ECO:0000256" key="1">
    <source>
        <dbReference type="ARBA" id="ARBA00001974"/>
    </source>
</evidence>
<comment type="catalytic activity">
    <reaction evidence="12">
        <text>cyclobutadipyrimidine (in DNA) = 2 pyrimidine residues (in DNA).</text>
        <dbReference type="EC" id="4.1.99.3"/>
    </reaction>
</comment>
<keyword evidence="6" id="KW-0227">DNA damage</keyword>
<name>A0A0S8GAZ0_UNCW3</name>
<keyword evidence="10 14" id="KW-0456">Lyase</keyword>
<sequence length="454" mass="53395">MERERIKVLNTQDMRRRDYVLYWMQQSQRSEYNHALEYAIAQANVLEKPLVVFFGITDSFPEANERHYVFMLQGLQEVQQSLKKRGIQMVIQHTSPERGAVALSRKASMVVVDRGYLRIQRRWREHVAQYADCTVVQVESDIIVPVETASPKEEYAAATFRPKIHTFLPRFLKAIKKRKIKKSSLDMRLKTISLNRIEPTLAQLHIDRTVGRVSTFTGGTAQAKRFLRRFIRHKLATFTELRNDPTHDNLSCMSPYLHFGQISPLYIALQIQASGVSGAPAYLEELIVRRELSMNFVYYNKKYDTIACLPAWVQKNLQRHRRDTREYVYTRTQLEHAMTHDPYWNAAQQEMVYTGKMHGYMRMYWGKKIIEWTPDPETAYRTALYLNNKYELDGRDPNGFTGVAWCFGKHDRPWRERPVFGTIRYMNAQGLKRKFDIDEYANKVDGFAKRRARA</sequence>
<dbReference type="PANTHER" id="PTHR10211">
    <property type="entry name" value="DEOXYRIBODIPYRIMIDINE PHOTOLYASE"/>
    <property type="match status" value="1"/>
</dbReference>
<proteinExistence type="inferred from homology"/>
<evidence type="ECO:0000256" key="10">
    <source>
        <dbReference type="ARBA" id="ARBA00023239"/>
    </source>
</evidence>
<dbReference type="GO" id="GO:0000719">
    <property type="term" value="P:photoreactive repair"/>
    <property type="evidence" value="ECO:0007669"/>
    <property type="project" value="TreeGrafter"/>
</dbReference>
<dbReference type="InterPro" id="IPR014729">
    <property type="entry name" value="Rossmann-like_a/b/a_fold"/>
</dbReference>
<dbReference type="FunFam" id="1.10.579.10:FF:000002">
    <property type="entry name" value="Deoxyribodipyrimidine photolyase"/>
    <property type="match status" value="1"/>
</dbReference>
<reference evidence="14 15" key="1">
    <citation type="journal article" date="2015" name="Microbiome">
        <title>Genomic resolution of linkages in carbon, nitrogen, and sulfur cycling among widespread estuary sediment bacteria.</title>
        <authorList>
            <person name="Baker B.J."/>
            <person name="Lazar C.S."/>
            <person name="Teske A.P."/>
            <person name="Dick G.J."/>
        </authorList>
    </citation>
    <scope>NUCLEOTIDE SEQUENCE [LARGE SCALE GENOMIC DNA]</scope>
    <source>
        <strain evidence="14">SM23_60</strain>
    </source>
</reference>
<evidence type="ECO:0000256" key="11">
    <source>
        <dbReference type="ARBA" id="ARBA00031671"/>
    </source>
</evidence>
<dbReference type="Gene3D" id="1.10.579.10">
    <property type="entry name" value="DNA Cyclobutane Dipyrimidine Photolyase, subunit A, domain 3"/>
    <property type="match status" value="1"/>
</dbReference>
<dbReference type="SUPFAM" id="SSF48173">
    <property type="entry name" value="Cryptochrome/photolyase FAD-binding domain"/>
    <property type="match status" value="1"/>
</dbReference>
<evidence type="ECO:0000256" key="9">
    <source>
        <dbReference type="ARBA" id="ARBA00023204"/>
    </source>
</evidence>
<dbReference type="InterPro" id="IPR036134">
    <property type="entry name" value="Crypto/Photolyase_FAD-like_sf"/>
</dbReference>
<dbReference type="EC" id="4.1.99.3" evidence="3"/>
<comment type="cofactor">
    <cofactor evidence="1">
        <name>FAD</name>
        <dbReference type="ChEBI" id="CHEBI:57692"/>
    </cofactor>
</comment>
<dbReference type="GO" id="GO:0003677">
    <property type="term" value="F:DNA binding"/>
    <property type="evidence" value="ECO:0007669"/>
    <property type="project" value="UniProtKB-KW"/>
</dbReference>
<dbReference type="PANTHER" id="PTHR10211:SF0">
    <property type="entry name" value="DEOXYRIBODIPYRIMIDINE PHOTO-LYASE"/>
    <property type="match status" value="1"/>
</dbReference>
<dbReference type="PROSITE" id="PS51645">
    <property type="entry name" value="PHR_CRY_ALPHA_BETA"/>
    <property type="match status" value="1"/>
</dbReference>
<accession>A0A0S8GAZ0</accession>
<evidence type="ECO:0000256" key="7">
    <source>
        <dbReference type="ARBA" id="ARBA00022827"/>
    </source>
</evidence>
<gene>
    <name evidence="14" type="ORF">AMJ87_10770</name>
</gene>
<evidence type="ECO:0000256" key="12">
    <source>
        <dbReference type="ARBA" id="ARBA00033999"/>
    </source>
</evidence>
<dbReference type="NCBIfam" id="TIGR00591">
    <property type="entry name" value="phr2"/>
    <property type="match status" value="1"/>
</dbReference>
<evidence type="ECO:0000256" key="4">
    <source>
        <dbReference type="ARBA" id="ARBA00014046"/>
    </source>
</evidence>
<dbReference type="InterPro" id="IPR052219">
    <property type="entry name" value="Photolyase_Class-2"/>
</dbReference>
<keyword evidence="9" id="KW-0234">DNA repair</keyword>
<dbReference type="SUPFAM" id="SSF52425">
    <property type="entry name" value="Cryptochrome/photolyase, N-terminal domain"/>
    <property type="match status" value="1"/>
</dbReference>
<comment type="similarity">
    <text evidence="2">Belongs to the DNA photolyase class-2 family.</text>
</comment>
<dbReference type="PATRIC" id="fig|1703780.3.peg.1449"/>
<evidence type="ECO:0000256" key="2">
    <source>
        <dbReference type="ARBA" id="ARBA00006409"/>
    </source>
</evidence>
<dbReference type="AlphaFoldDB" id="A0A0S8GAZ0"/>
<dbReference type="InterPro" id="IPR036155">
    <property type="entry name" value="Crypto/Photolyase_N_sf"/>
</dbReference>
<evidence type="ECO:0000259" key="13">
    <source>
        <dbReference type="PROSITE" id="PS51645"/>
    </source>
</evidence>
<evidence type="ECO:0000256" key="8">
    <source>
        <dbReference type="ARBA" id="ARBA00023125"/>
    </source>
</evidence>
<evidence type="ECO:0000313" key="14">
    <source>
        <dbReference type="EMBL" id="KPK69259.1"/>
    </source>
</evidence>
<organism evidence="14 15">
    <name type="scientific">candidate division WOR_3 bacterium SM23_60</name>
    <dbReference type="NCBI Taxonomy" id="1703780"/>
    <lineage>
        <taxon>Bacteria</taxon>
        <taxon>Bacteria division WOR-3</taxon>
    </lineage>
</organism>
<keyword evidence="7" id="KW-0274">FAD</keyword>
<evidence type="ECO:0000256" key="6">
    <source>
        <dbReference type="ARBA" id="ARBA00022763"/>
    </source>
</evidence>
<keyword evidence="8" id="KW-0238">DNA-binding</keyword>
<dbReference type="InterPro" id="IPR006050">
    <property type="entry name" value="DNA_photolyase_N"/>
</dbReference>
<evidence type="ECO:0000256" key="5">
    <source>
        <dbReference type="ARBA" id="ARBA00022630"/>
    </source>
</evidence>
<dbReference type="EMBL" id="LJUO01000133">
    <property type="protein sequence ID" value="KPK69259.1"/>
    <property type="molecule type" value="Genomic_DNA"/>
</dbReference>
<dbReference type="InterPro" id="IPR008148">
    <property type="entry name" value="DNA_photolyase_2"/>
</dbReference>